<dbReference type="Gene3D" id="3.55.50.30">
    <property type="match status" value="1"/>
</dbReference>
<dbReference type="EMBL" id="JACNYK010000004">
    <property type="protein sequence ID" value="MBD1426734.1"/>
    <property type="molecule type" value="Genomic_DNA"/>
</dbReference>
<dbReference type="PANTHER" id="PTHR30273">
    <property type="entry name" value="PERIPLASMIC SIGNAL SENSOR AND SIGMA FACTOR ACTIVATOR FECR-RELATED"/>
    <property type="match status" value="1"/>
</dbReference>
<dbReference type="Pfam" id="PF04773">
    <property type="entry name" value="FecR"/>
    <property type="match status" value="1"/>
</dbReference>
<accession>A0ABR7Y636</accession>
<gene>
    <name evidence="4" type="ORF">H8B17_14185</name>
</gene>
<dbReference type="Pfam" id="PF16344">
    <property type="entry name" value="FecR_C"/>
    <property type="match status" value="1"/>
</dbReference>
<dbReference type="InterPro" id="IPR032508">
    <property type="entry name" value="FecR_C"/>
</dbReference>
<keyword evidence="1" id="KW-0472">Membrane</keyword>
<evidence type="ECO:0000259" key="2">
    <source>
        <dbReference type="Pfam" id="PF04773"/>
    </source>
</evidence>
<keyword evidence="5" id="KW-1185">Reference proteome</keyword>
<keyword evidence="1" id="KW-1133">Transmembrane helix</keyword>
<feature type="domain" description="FecR protein" evidence="2">
    <location>
        <begin position="165"/>
        <end position="259"/>
    </location>
</feature>
<evidence type="ECO:0000259" key="3">
    <source>
        <dbReference type="Pfam" id="PF16344"/>
    </source>
</evidence>
<dbReference type="InterPro" id="IPR006860">
    <property type="entry name" value="FecR"/>
</dbReference>
<dbReference type="InterPro" id="IPR012373">
    <property type="entry name" value="Ferrdict_sens_TM"/>
</dbReference>
<comment type="caution">
    <text evidence="4">The sequence shown here is derived from an EMBL/GenBank/DDBJ whole genome shotgun (WGS) entry which is preliminary data.</text>
</comment>
<dbReference type="Proteomes" id="UP000606494">
    <property type="component" value="Unassembled WGS sequence"/>
</dbReference>
<dbReference type="RefSeq" id="WP_190309897.1">
    <property type="nucleotide sequence ID" value="NZ_JACNYK010000004.1"/>
</dbReference>
<dbReference type="PIRSF" id="PIRSF018266">
    <property type="entry name" value="FecR"/>
    <property type="match status" value="1"/>
</dbReference>
<keyword evidence="1" id="KW-0812">Transmembrane</keyword>
<sequence length="371" mass="41895">MDKKEILNLFARYRAGETLSKEEQLWLDSFYLHRGKESIHELIDSDLQKHLVEVESVIREKTSRPRSIRLLKARYGIAAAVVLFVLSASLYLYRTNTFADTPAEQRVLFENITAGTDKAILELANGEQFILDGSESLSVHNGGILLGDRRINLRNQGLVSTTWNTLRTPIGGQFKVVLEDGSTVWLNAGSQLRYPTQFEEDNREVELIGEAYFEVSPNPRKPFLVHTKDQQIEVLGTGFNVSAYPNNPAETTLAHGKVRVDQKNASSGHSVTLKPGEQVISAQDGLQHKIADVEQIISWKNGIFSFKRSNLQEITTELERWYDVKFIFENRSIPTKQITGEISRNVNLYDIVEILAYCKSSAKSGHDNLKT</sequence>
<evidence type="ECO:0000313" key="5">
    <source>
        <dbReference type="Proteomes" id="UP000606494"/>
    </source>
</evidence>
<name>A0ABR7Y636_9SPHI</name>
<protein>
    <submittedName>
        <fullName evidence="4">FecR domain-containing protein</fullName>
    </submittedName>
</protein>
<evidence type="ECO:0000313" key="4">
    <source>
        <dbReference type="EMBL" id="MBD1426734.1"/>
    </source>
</evidence>
<evidence type="ECO:0000256" key="1">
    <source>
        <dbReference type="SAM" id="Phobius"/>
    </source>
</evidence>
<dbReference type="PANTHER" id="PTHR30273:SF2">
    <property type="entry name" value="PROTEIN FECR"/>
    <property type="match status" value="1"/>
</dbReference>
<reference evidence="4 5" key="1">
    <citation type="submission" date="2020-08" db="EMBL/GenBank/DDBJ databases">
        <title>Sphingobacterium sp. DN00404 isolated from aquaculture water.</title>
        <authorList>
            <person name="Zhang M."/>
        </authorList>
    </citation>
    <scope>NUCLEOTIDE SEQUENCE [LARGE SCALE GENOMIC DNA]</scope>
    <source>
        <strain evidence="4 5">KCTC 32294</strain>
    </source>
</reference>
<feature type="domain" description="Protein FecR C-terminal" evidence="3">
    <location>
        <begin position="304"/>
        <end position="357"/>
    </location>
</feature>
<dbReference type="Gene3D" id="2.60.120.1440">
    <property type="match status" value="1"/>
</dbReference>
<organism evidence="4 5">
    <name type="scientific">Sphingobacterium arenae</name>
    <dbReference type="NCBI Taxonomy" id="1280598"/>
    <lineage>
        <taxon>Bacteria</taxon>
        <taxon>Pseudomonadati</taxon>
        <taxon>Bacteroidota</taxon>
        <taxon>Sphingobacteriia</taxon>
        <taxon>Sphingobacteriales</taxon>
        <taxon>Sphingobacteriaceae</taxon>
        <taxon>Sphingobacterium</taxon>
    </lineage>
</organism>
<feature type="transmembrane region" description="Helical" evidence="1">
    <location>
        <begin position="73"/>
        <end position="93"/>
    </location>
</feature>
<proteinExistence type="predicted"/>